<gene>
    <name evidence="4" type="ORF">A2782_02300</name>
</gene>
<dbReference type="STRING" id="1797513.A2782_02300"/>
<evidence type="ECO:0000259" key="3">
    <source>
        <dbReference type="PROSITE" id="PS51459"/>
    </source>
</evidence>
<dbReference type="Proteomes" id="UP000177967">
    <property type="component" value="Unassembled WGS sequence"/>
</dbReference>
<reference evidence="4 5" key="1">
    <citation type="journal article" date="2016" name="Nat. Commun.">
        <title>Thousands of microbial genomes shed light on interconnected biogeochemical processes in an aquifer system.</title>
        <authorList>
            <person name="Anantharaman K."/>
            <person name="Brown C.T."/>
            <person name="Hug L.A."/>
            <person name="Sharon I."/>
            <person name="Castelle C.J."/>
            <person name="Probst A.J."/>
            <person name="Thomas B.C."/>
            <person name="Singh A."/>
            <person name="Wilkins M.J."/>
            <person name="Karaoz U."/>
            <person name="Brodie E.L."/>
            <person name="Williams K.H."/>
            <person name="Hubbard S.S."/>
            <person name="Banfield J.F."/>
        </authorList>
    </citation>
    <scope>NUCLEOTIDE SEQUENCE [LARGE SCALE GENOMIC DNA]</scope>
</reference>
<evidence type="ECO:0000256" key="1">
    <source>
        <dbReference type="PIRSR" id="PIRSR640198-1"/>
    </source>
</evidence>
<feature type="site" description="Important for autoinhibition of adenylyltransferase activity" evidence="2">
    <location>
        <position position="55"/>
    </location>
</feature>
<sequence length="379" mass="43626">MYSPKYTISNTILKNISSIEASREVIENAPLIPAYERKFKEEALVRTVHHGTHIEGNDLSFEQANQVVRCSQGETSAQESIKQSGIFARERDVQEVLNYRMVLDWLDDEYSKRHTTNNKESEKESPYRYIEGQIKQIHKLVVNRVIPTENQGAYRKTQVVLRDSRSGEVTFRPPPSVEVPYLMEDLVSWLNSTQGWEVHSVLRAGIAHYALAAIHPFVEGNGRTSRAFATLILFSEGYDIRRLFSLEEYFDHDAESYYRALITTSSQSNDLVERDLTFWLEYFTLGLSIELSRVKEKVRKLSIDLRIKTKRGEQLLLTDRQIKIVEYLSQNSIAVMSQLKDLFPDYSDDTVLRDIQAMINKGIVAKKGRTKGAVYELST</sequence>
<dbReference type="AlphaFoldDB" id="A0A1G1V0A0"/>
<dbReference type="InterPro" id="IPR003812">
    <property type="entry name" value="Fido"/>
</dbReference>
<feature type="active site" evidence="1">
    <location>
        <position position="215"/>
    </location>
</feature>
<evidence type="ECO:0000313" key="4">
    <source>
        <dbReference type="EMBL" id="OGY08796.1"/>
    </source>
</evidence>
<dbReference type="EMBL" id="MHBW01000020">
    <property type="protein sequence ID" value="OGY08796.1"/>
    <property type="molecule type" value="Genomic_DNA"/>
</dbReference>
<dbReference type="PANTHER" id="PTHR13504:SF38">
    <property type="entry name" value="FIDO DOMAIN-CONTAINING PROTEIN"/>
    <property type="match status" value="1"/>
</dbReference>
<proteinExistence type="predicted"/>
<organism evidence="4 5">
    <name type="scientific">Candidatus Blackburnbacteria bacterium RIFCSPHIGHO2_01_FULL_43_15b</name>
    <dbReference type="NCBI Taxonomy" id="1797513"/>
    <lineage>
        <taxon>Bacteria</taxon>
        <taxon>Candidatus Blackburniibacteriota</taxon>
    </lineage>
</organism>
<comment type="caution">
    <text evidence="4">The sequence shown here is derived from an EMBL/GenBank/DDBJ whole genome shotgun (WGS) entry which is preliminary data.</text>
</comment>
<dbReference type="PANTHER" id="PTHR13504">
    <property type="entry name" value="FIDO DOMAIN-CONTAINING PROTEIN DDB_G0283145"/>
    <property type="match status" value="1"/>
</dbReference>
<dbReference type="Pfam" id="PF02661">
    <property type="entry name" value="Fic"/>
    <property type="match status" value="1"/>
</dbReference>
<feature type="domain" description="Fido" evidence="3">
    <location>
        <begin position="129"/>
        <end position="282"/>
    </location>
</feature>
<name>A0A1G1V0A0_9BACT</name>
<evidence type="ECO:0000313" key="5">
    <source>
        <dbReference type="Proteomes" id="UP000177967"/>
    </source>
</evidence>
<dbReference type="InterPro" id="IPR040198">
    <property type="entry name" value="Fido_containing"/>
</dbReference>
<dbReference type="PROSITE" id="PS51459">
    <property type="entry name" value="FIDO"/>
    <property type="match status" value="1"/>
</dbReference>
<dbReference type="Gene3D" id="1.10.3290.10">
    <property type="entry name" value="Fido-like domain"/>
    <property type="match status" value="1"/>
</dbReference>
<accession>A0A1G1V0A0</accession>
<dbReference type="InterPro" id="IPR036597">
    <property type="entry name" value="Fido-like_dom_sf"/>
</dbReference>
<protein>
    <recommendedName>
        <fullName evidence="3">Fido domain-containing protein</fullName>
    </recommendedName>
</protein>
<evidence type="ECO:0000256" key="2">
    <source>
        <dbReference type="PIRSR" id="PIRSR640198-3"/>
    </source>
</evidence>
<dbReference type="SUPFAM" id="SSF140931">
    <property type="entry name" value="Fic-like"/>
    <property type="match status" value="1"/>
</dbReference>